<evidence type="ECO:0000259" key="1">
    <source>
        <dbReference type="Pfam" id="PF26222"/>
    </source>
</evidence>
<dbReference type="RefSeq" id="WP_148859863.1">
    <property type="nucleotide sequence ID" value="NZ_PHNJ01000014.1"/>
</dbReference>
<keyword evidence="3" id="KW-1185">Reference proteome</keyword>
<protein>
    <recommendedName>
        <fullName evidence="1">DUF8048 domain-containing protein</fullName>
    </recommendedName>
</protein>
<dbReference type="OrthoDB" id="204170at2157"/>
<sequence length="129" mass="14276">MSDDQSVETSEAAIDDAVLERTTARSEVGAAPIADALVVLHSTLIGRHSEFERDHDYATVDGTRAYRVPEPVWDDLIDEFEFEDEVAAAVEFAHTEQAQLMFADAVGVDERFEEDERGVVVGIDTAEEF</sequence>
<reference evidence="2" key="1">
    <citation type="submission" date="2017-11" db="EMBL/GenBank/DDBJ databases">
        <authorList>
            <person name="Kajale S.C."/>
            <person name="Sharma A."/>
        </authorList>
    </citation>
    <scope>NUCLEOTIDE SEQUENCE</scope>
    <source>
        <strain evidence="2">LS1_42</strain>
    </source>
</reference>
<name>A0A8J8TQH0_9EURY</name>
<dbReference type="Pfam" id="PF26222">
    <property type="entry name" value="DUF8048"/>
    <property type="match status" value="1"/>
</dbReference>
<dbReference type="InterPro" id="IPR058361">
    <property type="entry name" value="DUF8048"/>
</dbReference>
<organism evidence="2 3">
    <name type="scientific">Natronococcus pandeyae</name>
    <dbReference type="NCBI Taxonomy" id="2055836"/>
    <lineage>
        <taxon>Archaea</taxon>
        <taxon>Methanobacteriati</taxon>
        <taxon>Methanobacteriota</taxon>
        <taxon>Stenosarchaea group</taxon>
        <taxon>Halobacteria</taxon>
        <taxon>Halobacteriales</taxon>
        <taxon>Natrialbaceae</taxon>
        <taxon>Natronococcus</taxon>
    </lineage>
</organism>
<feature type="domain" description="DUF8048" evidence="1">
    <location>
        <begin position="13"/>
        <end position="122"/>
    </location>
</feature>
<comment type="caution">
    <text evidence="2">The sequence shown here is derived from an EMBL/GenBank/DDBJ whole genome shotgun (WGS) entry which is preliminary data.</text>
</comment>
<dbReference type="Proteomes" id="UP000766904">
    <property type="component" value="Unassembled WGS sequence"/>
</dbReference>
<dbReference type="EMBL" id="PHNJ01000014">
    <property type="protein sequence ID" value="TYL36880.1"/>
    <property type="molecule type" value="Genomic_DNA"/>
</dbReference>
<evidence type="ECO:0000313" key="2">
    <source>
        <dbReference type="EMBL" id="TYL36880.1"/>
    </source>
</evidence>
<evidence type="ECO:0000313" key="3">
    <source>
        <dbReference type="Proteomes" id="UP000766904"/>
    </source>
</evidence>
<dbReference type="AlphaFoldDB" id="A0A8J8TQH0"/>
<gene>
    <name evidence="2" type="ORF">CV102_20445</name>
</gene>
<proteinExistence type="predicted"/>
<accession>A0A8J8TQH0</accession>